<dbReference type="EMBL" id="BMHA01000004">
    <property type="protein sequence ID" value="GGI05062.1"/>
    <property type="molecule type" value="Genomic_DNA"/>
</dbReference>
<dbReference type="NCBIfam" id="TIGR00229">
    <property type="entry name" value="sensory_box"/>
    <property type="match status" value="1"/>
</dbReference>
<name>A0A8J3AD89_9ACTN</name>
<proteinExistence type="predicted"/>
<dbReference type="PANTHER" id="PTHR43047:SF72">
    <property type="entry name" value="OSMOSENSING HISTIDINE PROTEIN KINASE SLN1"/>
    <property type="match status" value="1"/>
</dbReference>
<dbReference type="Pfam" id="PF00989">
    <property type="entry name" value="PAS"/>
    <property type="match status" value="1"/>
</dbReference>
<feature type="compositionally biased region" description="Basic residues" evidence="8">
    <location>
        <begin position="1"/>
        <end position="15"/>
    </location>
</feature>
<dbReference type="InterPro" id="IPR036097">
    <property type="entry name" value="HisK_dim/P_sf"/>
</dbReference>
<comment type="catalytic activity">
    <reaction evidence="1">
        <text>ATP + protein L-histidine = ADP + protein N-phospho-L-histidine.</text>
        <dbReference type="EC" id="2.7.13.3"/>
    </reaction>
</comment>
<dbReference type="GO" id="GO:0009927">
    <property type="term" value="F:histidine phosphotransfer kinase activity"/>
    <property type="evidence" value="ECO:0007669"/>
    <property type="project" value="TreeGrafter"/>
</dbReference>
<evidence type="ECO:0000256" key="6">
    <source>
        <dbReference type="ARBA" id="ARBA00022777"/>
    </source>
</evidence>
<dbReference type="InterPro" id="IPR036890">
    <property type="entry name" value="HATPase_C_sf"/>
</dbReference>
<comment type="subcellular location">
    <subcellularLocation>
        <location evidence="2">Cell membrane</location>
    </subcellularLocation>
</comment>
<dbReference type="Gene3D" id="3.30.565.10">
    <property type="entry name" value="Histidine kinase-like ATPase, C-terminal domain"/>
    <property type="match status" value="1"/>
</dbReference>
<dbReference type="EC" id="2.7.13.3" evidence="3"/>
<evidence type="ECO:0000259" key="9">
    <source>
        <dbReference type="PROSITE" id="PS50109"/>
    </source>
</evidence>
<evidence type="ECO:0000256" key="5">
    <source>
        <dbReference type="ARBA" id="ARBA00022679"/>
    </source>
</evidence>
<dbReference type="Pfam" id="PF02518">
    <property type="entry name" value="HATPase_c"/>
    <property type="match status" value="1"/>
</dbReference>
<keyword evidence="6" id="KW-0418">Kinase</keyword>
<sequence length="532" mass="57933">MSQRRAERRSRRATSRRGDELGGDELRQREQRSRLLLDNVPDHAIFLLDADGVVTTWNAGAGRVTGYAEDEIVGRPHAVLHATGAPPPTGPDTLLARARRDGHADDQGWRVRRDGRRFWAEVVVTTLRGPHGELSGFAEVIRDRTARLAEASSRERELAEREQAAHGREEVERQRQEFLASVVHDLQTPVVAVNGFVTLLRDGHIPDDEQEEVLERVLSNTRALQDLIDNLRTSSRLATGQLELRPEPVPLRDFVTRLVADLSPLTAEHPVRLEVDDVELHADPQGLGRILRNLLGNAARHTPPGTTVTVRAALHADSVSLEVVDDGPGIPAELLPRLFDRFERGHRGGTGLGLSIVQQYVQLHGGDVEVVSEPGVGTCFRARLPQAFPRRDTTVVRGWSGGSSPAPDADAAGGLRTELRTFAPTVVERDVDPVTSQLVHRATRRLLHLSRPREVAGVLEDLVVALGGAVVPATKAPSGALPVDLSFGDGPPRLPVADDPAARLRLEFALPGVVEDARRVTDLLRAARAPGA</sequence>
<dbReference type="Pfam" id="PF00512">
    <property type="entry name" value="HisKA"/>
    <property type="match status" value="1"/>
</dbReference>
<feature type="domain" description="PAC" evidence="11">
    <location>
        <begin position="104"/>
        <end position="156"/>
    </location>
</feature>
<gene>
    <name evidence="12" type="ORF">GCM10011354_12220</name>
</gene>
<dbReference type="GO" id="GO:0005886">
    <property type="term" value="C:plasma membrane"/>
    <property type="evidence" value="ECO:0007669"/>
    <property type="project" value="UniProtKB-SubCell"/>
</dbReference>
<evidence type="ECO:0000313" key="12">
    <source>
        <dbReference type="EMBL" id="GGI05062.1"/>
    </source>
</evidence>
<dbReference type="PROSITE" id="PS50113">
    <property type="entry name" value="PAC"/>
    <property type="match status" value="1"/>
</dbReference>
<feature type="compositionally biased region" description="Basic and acidic residues" evidence="8">
    <location>
        <begin position="16"/>
        <end position="26"/>
    </location>
</feature>
<dbReference type="Gene3D" id="3.30.450.20">
    <property type="entry name" value="PAS domain"/>
    <property type="match status" value="1"/>
</dbReference>
<dbReference type="InterPro" id="IPR035965">
    <property type="entry name" value="PAS-like_dom_sf"/>
</dbReference>
<dbReference type="InterPro" id="IPR000014">
    <property type="entry name" value="PAS"/>
</dbReference>
<dbReference type="Proteomes" id="UP000650511">
    <property type="component" value="Unassembled WGS sequence"/>
</dbReference>
<feature type="domain" description="PAS" evidence="10">
    <location>
        <begin position="29"/>
        <end position="75"/>
    </location>
</feature>
<feature type="region of interest" description="Disordered" evidence="8">
    <location>
        <begin position="1"/>
        <end position="26"/>
    </location>
</feature>
<dbReference type="FunFam" id="3.30.565.10:FF:000006">
    <property type="entry name" value="Sensor histidine kinase WalK"/>
    <property type="match status" value="1"/>
</dbReference>
<evidence type="ECO:0000256" key="1">
    <source>
        <dbReference type="ARBA" id="ARBA00000085"/>
    </source>
</evidence>
<dbReference type="InterPro" id="IPR003594">
    <property type="entry name" value="HATPase_dom"/>
</dbReference>
<evidence type="ECO:0000256" key="7">
    <source>
        <dbReference type="ARBA" id="ARBA00023012"/>
    </source>
</evidence>
<dbReference type="SMART" id="SM00388">
    <property type="entry name" value="HisKA"/>
    <property type="match status" value="1"/>
</dbReference>
<dbReference type="SUPFAM" id="SSF47384">
    <property type="entry name" value="Homodimeric domain of signal transducing histidine kinase"/>
    <property type="match status" value="1"/>
</dbReference>
<dbReference type="PANTHER" id="PTHR43047">
    <property type="entry name" value="TWO-COMPONENT HISTIDINE PROTEIN KINASE"/>
    <property type="match status" value="1"/>
</dbReference>
<evidence type="ECO:0000256" key="2">
    <source>
        <dbReference type="ARBA" id="ARBA00004236"/>
    </source>
</evidence>
<reference evidence="12" key="1">
    <citation type="journal article" date="2014" name="Int. J. Syst. Evol. Microbiol.">
        <title>Complete genome sequence of Corynebacterium casei LMG S-19264T (=DSM 44701T), isolated from a smear-ripened cheese.</title>
        <authorList>
            <consortium name="US DOE Joint Genome Institute (JGI-PGF)"/>
            <person name="Walter F."/>
            <person name="Albersmeier A."/>
            <person name="Kalinowski J."/>
            <person name="Ruckert C."/>
        </authorList>
    </citation>
    <scope>NUCLEOTIDE SEQUENCE</scope>
    <source>
        <strain evidence="12">CGMCC 1.14988</strain>
    </source>
</reference>
<dbReference type="CDD" id="cd00130">
    <property type="entry name" value="PAS"/>
    <property type="match status" value="1"/>
</dbReference>
<evidence type="ECO:0000259" key="10">
    <source>
        <dbReference type="PROSITE" id="PS50112"/>
    </source>
</evidence>
<dbReference type="InterPro" id="IPR005467">
    <property type="entry name" value="His_kinase_dom"/>
</dbReference>
<dbReference type="InterPro" id="IPR004358">
    <property type="entry name" value="Sig_transdc_His_kin-like_C"/>
</dbReference>
<evidence type="ECO:0000256" key="8">
    <source>
        <dbReference type="SAM" id="MobiDB-lite"/>
    </source>
</evidence>
<dbReference type="RefSeq" id="WP_130649511.1">
    <property type="nucleotide sequence ID" value="NZ_BMHA01000004.1"/>
</dbReference>
<evidence type="ECO:0000259" key="11">
    <source>
        <dbReference type="PROSITE" id="PS50113"/>
    </source>
</evidence>
<evidence type="ECO:0000256" key="4">
    <source>
        <dbReference type="ARBA" id="ARBA00022553"/>
    </source>
</evidence>
<dbReference type="AlphaFoldDB" id="A0A8J3AD89"/>
<dbReference type="OrthoDB" id="9757990at2"/>
<dbReference type="SUPFAM" id="SSF55874">
    <property type="entry name" value="ATPase domain of HSP90 chaperone/DNA topoisomerase II/histidine kinase"/>
    <property type="match status" value="1"/>
</dbReference>
<keyword evidence="4" id="KW-0597">Phosphoprotein</keyword>
<comment type="caution">
    <text evidence="12">The sequence shown here is derived from an EMBL/GenBank/DDBJ whole genome shotgun (WGS) entry which is preliminary data.</text>
</comment>
<dbReference type="PROSITE" id="PS50109">
    <property type="entry name" value="HIS_KIN"/>
    <property type="match status" value="1"/>
</dbReference>
<dbReference type="Gene3D" id="1.10.287.130">
    <property type="match status" value="1"/>
</dbReference>
<dbReference type="InterPro" id="IPR000700">
    <property type="entry name" value="PAS-assoc_C"/>
</dbReference>
<evidence type="ECO:0000256" key="3">
    <source>
        <dbReference type="ARBA" id="ARBA00012438"/>
    </source>
</evidence>
<keyword evidence="7" id="KW-0902">Two-component regulatory system</keyword>
<dbReference type="GO" id="GO:0000155">
    <property type="term" value="F:phosphorelay sensor kinase activity"/>
    <property type="evidence" value="ECO:0007669"/>
    <property type="project" value="InterPro"/>
</dbReference>
<dbReference type="PROSITE" id="PS50112">
    <property type="entry name" value="PAS"/>
    <property type="match status" value="1"/>
</dbReference>
<dbReference type="SMART" id="SM00387">
    <property type="entry name" value="HATPase_c"/>
    <property type="match status" value="1"/>
</dbReference>
<organism evidence="12 13">
    <name type="scientific">Egicoccus halophilus</name>
    <dbReference type="NCBI Taxonomy" id="1670830"/>
    <lineage>
        <taxon>Bacteria</taxon>
        <taxon>Bacillati</taxon>
        <taxon>Actinomycetota</taxon>
        <taxon>Nitriliruptoria</taxon>
        <taxon>Egicoccales</taxon>
        <taxon>Egicoccaceae</taxon>
        <taxon>Egicoccus</taxon>
    </lineage>
</organism>
<dbReference type="InterPro" id="IPR013767">
    <property type="entry name" value="PAS_fold"/>
</dbReference>
<keyword evidence="13" id="KW-1185">Reference proteome</keyword>
<dbReference type="InterPro" id="IPR003661">
    <property type="entry name" value="HisK_dim/P_dom"/>
</dbReference>
<evidence type="ECO:0000313" key="13">
    <source>
        <dbReference type="Proteomes" id="UP000650511"/>
    </source>
</evidence>
<dbReference type="SUPFAM" id="SSF55785">
    <property type="entry name" value="PYP-like sensor domain (PAS domain)"/>
    <property type="match status" value="1"/>
</dbReference>
<dbReference type="CDD" id="cd00075">
    <property type="entry name" value="HATPase"/>
    <property type="match status" value="1"/>
</dbReference>
<reference evidence="12" key="2">
    <citation type="submission" date="2020-09" db="EMBL/GenBank/DDBJ databases">
        <authorList>
            <person name="Sun Q."/>
            <person name="Zhou Y."/>
        </authorList>
    </citation>
    <scope>NUCLEOTIDE SEQUENCE</scope>
    <source>
        <strain evidence="12">CGMCC 1.14988</strain>
    </source>
</reference>
<protein>
    <recommendedName>
        <fullName evidence="3">histidine kinase</fullName>
        <ecNumber evidence="3">2.7.13.3</ecNumber>
    </recommendedName>
</protein>
<feature type="domain" description="Histidine kinase" evidence="9">
    <location>
        <begin position="181"/>
        <end position="388"/>
    </location>
</feature>
<dbReference type="CDD" id="cd00082">
    <property type="entry name" value="HisKA"/>
    <property type="match status" value="1"/>
</dbReference>
<dbReference type="PRINTS" id="PR00344">
    <property type="entry name" value="BCTRLSENSOR"/>
</dbReference>
<dbReference type="GO" id="GO:0006355">
    <property type="term" value="P:regulation of DNA-templated transcription"/>
    <property type="evidence" value="ECO:0007669"/>
    <property type="project" value="InterPro"/>
</dbReference>
<keyword evidence="5" id="KW-0808">Transferase</keyword>
<accession>A0A8J3AD89</accession>